<sequence length="126" mass="14068">MNISRSKCIVRDSDSLGQNLVGVSSKKIANGFANDEVYENGRKALEYEWLKNERENGSYDSIYKIDENSLDSETDSFLSPKKSHSNKAMNGNKSNKAKKKLKCTKGKEHECLICFRILKSGQALGG</sequence>
<feature type="region of interest" description="Disordered" evidence="1">
    <location>
        <begin position="72"/>
        <end position="101"/>
    </location>
</feature>
<dbReference type="Proteomes" id="UP001359559">
    <property type="component" value="Unassembled WGS sequence"/>
</dbReference>
<organism evidence="2 3">
    <name type="scientific">Clitoria ternatea</name>
    <name type="common">Butterfly pea</name>
    <dbReference type="NCBI Taxonomy" id="43366"/>
    <lineage>
        <taxon>Eukaryota</taxon>
        <taxon>Viridiplantae</taxon>
        <taxon>Streptophyta</taxon>
        <taxon>Embryophyta</taxon>
        <taxon>Tracheophyta</taxon>
        <taxon>Spermatophyta</taxon>
        <taxon>Magnoliopsida</taxon>
        <taxon>eudicotyledons</taxon>
        <taxon>Gunneridae</taxon>
        <taxon>Pentapetalae</taxon>
        <taxon>rosids</taxon>
        <taxon>fabids</taxon>
        <taxon>Fabales</taxon>
        <taxon>Fabaceae</taxon>
        <taxon>Papilionoideae</taxon>
        <taxon>50 kb inversion clade</taxon>
        <taxon>NPAAA clade</taxon>
        <taxon>indigoferoid/millettioid clade</taxon>
        <taxon>Phaseoleae</taxon>
        <taxon>Clitoria</taxon>
    </lineage>
</organism>
<dbReference type="AlphaFoldDB" id="A0AAN9PLX6"/>
<evidence type="ECO:0000313" key="2">
    <source>
        <dbReference type="EMBL" id="KAK7302117.1"/>
    </source>
</evidence>
<proteinExistence type="predicted"/>
<evidence type="ECO:0000313" key="3">
    <source>
        <dbReference type="Proteomes" id="UP001359559"/>
    </source>
</evidence>
<keyword evidence="3" id="KW-1185">Reference proteome</keyword>
<accession>A0AAN9PLX6</accession>
<comment type="caution">
    <text evidence="2">The sequence shown here is derived from an EMBL/GenBank/DDBJ whole genome shotgun (WGS) entry which is preliminary data.</text>
</comment>
<reference evidence="2 3" key="1">
    <citation type="submission" date="2024-01" db="EMBL/GenBank/DDBJ databases">
        <title>The genomes of 5 underutilized Papilionoideae crops provide insights into root nodulation and disease resistance.</title>
        <authorList>
            <person name="Yuan L."/>
        </authorList>
    </citation>
    <scope>NUCLEOTIDE SEQUENCE [LARGE SCALE GENOMIC DNA]</scope>
    <source>
        <strain evidence="2">LY-2023</strain>
        <tissue evidence="2">Leaf</tissue>
    </source>
</reference>
<protein>
    <submittedName>
        <fullName evidence="2">Uncharacterized protein</fullName>
    </submittedName>
</protein>
<gene>
    <name evidence="2" type="ORF">RJT34_12997</name>
</gene>
<evidence type="ECO:0000256" key="1">
    <source>
        <dbReference type="SAM" id="MobiDB-lite"/>
    </source>
</evidence>
<dbReference type="EMBL" id="JAYKXN010000003">
    <property type="protein sequence ID" value="KAK7302117.1"/>
    <property type="molecule type" value="Genomic_DNA"/>
</dbReference>
<name>A0AAN9PLX6_CLITE</name>